<dbReference type="SUPFAM" id="SSF53474">
    <property type="entry name" value="alpha/beta-Hydrolases"/>
    <property type="match status" value="1"/>
</dbReference>
<reference evidence="1" key="1">
    <citation type="submission" date="2016-08" db="EMBL/GenBank/DDBJ databases">
        <title>Complete Genome Seqeunce of Paenibacillus sp. BIHB 4019 from tea rhizoplane.</title>
        <authorList>
            <person name="Thakur R."/>
            <person name="Swarnkar M.K."/>
            <person name="Gulati A."/>
        </authorList>
    </citation>
    <scope>NUCLEOTIDE SEQUENCE [LARGE SCALE GENOMIC DNA]</scope>
    <source>
        <strain evidence="1">BIHB4019</strain>
    </source>
</reference>
<protein>
    <recommendedName>
        <fullName evidence="2">DUF2920 family protein</fullName>
    </recommendedName>
</protein>
<sequence>MAKHYVVDIAAHRNVYNHSSRNMNLYFSEPENGVNAETGLLLFISGYGGHANSNVYKKMRDKFPDQYNFVCIQCDYFGWEYMQSEQKEETLDYFNDMSIMQALDNITAVLMVIAILKDNDLSFNERKIVAYGHSHGAYLAYLCNRFAPLLFSAIIDNSAYIYPAYLDYGREINGVEFTFLARKVVIFPELYDLRILYSNFENKAKIISYHGEDDALEPIERKEALVGHIDNCIFNRINKKDLNTDGPFGSTGHGLKADFLKMFDYVISNYVLEKEAPYMLQNTLFQIGEVNLDFNYELGLVAFEMSKDYTMQTLMLHSIQNNIQSAIDLAMKYGSVSSFLEEQRSIAEIVIKLEEIKGAFQMG</sequence>
<dbReference type="RefSeq" id="WP_099519831.1">
    <property type="nucleotide sequence ID" value="NZ_CP016808.1"/>
</dbReference>
<dbReference type="Pfam" id="PF11144">
    <property type="entry name" value="DUF2920"/>
    <property type="match status" value="1"/>
</dbReference>
<gene>
    <name evidence="1" type="ORF">BBD42_21350</name>
</gene>
<evidence type="ECO:0008006" key="2">
    <source>
        <dbReference type="Google" id="ProtNLM"/>
    </source>
</evidence>
<dbReference type="Gene3D" id="3.40.50.1820">
    <property type="entry name" value="alpha/beta hydrolase"/>
    <property type="match status" value="1"/>
</dbReference>
<evidence type="ECO:0000313" key="1">
    <source>
        <dbReference type="EMBL" id="ANY68726.1"/>
    </source>
</evidence>
<dbReference type="AlphaFoldDB" id="A0A1B2DLZ7"/>
<dbReference type="EMBL" id="CP016808">
    <property type="protein sequence ID" value="ANY68726.1"/>
    <property type="molecule type" value="Genomic_DNA"/>
</dbReference>
<dbReference type="InterPro" id="IPR022605">
    <property type="entry name" value="DUF2920"/>
</dbReference>
<organism evidence="1">
    <name type="scientific">Paenibacillus sp. BIHB 4019</name>
    <dbReference type="NCBI Taxonomy" id="1870819"/>
    <lineage>
        <taxon>Bacteria</taxon>
        <taxon>Bacillati</taxon>
        <taxon>Bacillota</taxon>
        <taxon>Bacilli</taxon>
        <taxon>Bacillales</taxon>
        <taxon>Paenibacillaceae</taxon>
        <taxon>Paenibacillus</taxon>
    </lineage>
</organism>
<dbReference type="InterPro" id="IPR029058">
    <property type="entry name" value="AB_hydrolase_fold"/>
</dbReference>
<proteinExistence type="predicted"/>
<name>A0A1B2DLZ7_9BACL</name>
<accession>A0A1B2DLZ7</accession>